<keyword evidence="2" id="KW-1185">Reference proteome</keyword>
<dbReference type="RefSeq" id="WP_277731586.1">
    <property type="nucleotide sequence ID" value="NZ_CP120733.1"/>
</dbReference>
<reference evidence="1 2" key="1">
    <citation type="submission" date="2023-03" db="EMBL/GenBank/DDBJ databases">
        <title>Complete genome sequence of Tepidibacter sp. SWIR-1, isolated from a deep-sea hydrothermal vent.</title>
        <authorList>
            <person name="Li X."/>
        </authorList>
    </citation>
    <scope>NUCLEOTIDE SEQUENCE [LARGE SCALE GENOMIC DNA]</scope>
    <source>
        <strain evidence="1 2">SWIR-1</strain>
    </source>
</reference>
<gene>
    <name evidence="1" type="ORF">P4S50_14855</name>
</gene>
<evidence type="ECO:0000313" key="1">
    <source>
        <dbReference type="EMBL" id="WFD09655.1"/>
    </source>
</evidence>
<dbReference type="Proteomes" id="UP001222800">
    <property type="component" value="Chromosome"/>
</dbReference>
<proteinExistence type="predicted"/>
<sequence>MKKVNTDPYKISDYKQNKSLEENKTDNLEKILIDISKELKEIKHSLKNN</sequence>
<organism evidence="1 2">
    <name type="scientific">Tepidibacter hydrothermalis</name>
    <dbReference type="NCBI Taxonomy" id="3036126"/>
    <lineage>
        <taxon>Bacteria</taxon>
        <taxon>Bacillati</taxon>
        <taxon>Bacillota</taxon>
        <taxon>Clostridia</taxon>
        <taxon>Peptostreptococcales</taxon>
        <taxon>Peptostreptococcaceae</taxon>
        <taxon>Tepidibacter</taxon>
    </lineage>
</organism>
<evidence type="ECO:0000313" key="2">
    <source>
        <dbReference type="Proteomes" id="UP001222800"/>
    </source>
</evidence>
<accession>A0ABY8ECM5</accession>
<name>A0ABY8ECM5_9FIRM</name>
<dbReference type="EMBL" id="CP120733">
    <property type="protein sequence ID" value="WFD09655.1"/>
    <property type="molecule type" value="Genomic_DNA"/>
</dbReference>
<protein>
    <submittedName>
        <fullName evidence="1">Uncharacterized protein</fullName>
    </submittedName>
</protein>